<keyword evidence="6" id="KW-0677">Repeat</keyword>
<evidence type="ECO:0000256" key="7">
    <source>
        <dbReference type="ARBA" id="ARBA00022771"/>
    </source>
</evidence>
<evidence type="ECO:0000256" key="4">
    <source>
        <dbReference type="ARBA" id="ARBA00022499"/>
    </source>
</evidence>
<feature type="domain" description="C2H2-type" evidence="16">
    <location>
        <begin position="466"/>
        <end position="493"/>
    </location>
</feature>
<evidence type="ECO:0000256" key="9">
    <source>
        <dbReference type="ARBA" id="ARBA00022843"/>
    </source>
</evidence>
<feature type="domain" description="C2H2-type" evidence="16">
    <location>
        <begin position="995"/>
        <end position="1022"/>
    </location>
</feature>
<evidence type="ECO:0000259" key="16">
    <source>
        <dbReference type="PROSITE" id="PS50157"/>
    </source>
</evidence>
<feature type="domain" description="C2H2-type" evidence="16">
    <location>
        <begin position="1162"/>
        <end position="1189"/>
    </location>
</feature>
<comment type="subcellular location">
    <subcellularLocation>
        <location evidence="2">Nucleus</location>
    </subcellularLocation>
</comment>
<dbReference type="GO" id="GO:0003677">
    <property type="term" value="F:DNA binding"/>
    <property type="evidence" value="ECO:0007669"/>
    <property type="project" value="UniProtKB-KW"/>
</dbReference>
<feature type="domain" description="C2H2-type" evidence="16">
    <location>
        <begin position="967"/>
        <end position="994"/>
    </location>
</feature>
<feature type="domain" description="C2H2-type" evidence="16">
    <location>
        <begin position="626"/>
        <end position="653"/>
    </location>
</feature>
<feature type="domain" description="C2H2-type" evidence="16">
    <location>
        <begin position="1078"/>
        <end position="1105"/>
    </location>
</feature>
<feature type="domain" description="C2H2-type" evidence="16">
    <location>
        <begin position="522"/>
        <end position="549"/>
    </location>
</feature>
<dbReference type="InterPro" id="IPR050636">
    <property type="entry name" value="C2H2-ZF_domain-containing"/>
</dbReference>
<feature type="domain" description="C2H2-type" evidence="16">
    <location>
        <begin position="1190"/>
        <end position="1217"/>
    </location>
</feature>
<evidence type="ECO:0000256" key="12">
    <source>
        <dbReference type="ARBA" id="ARBA00023163"/>
    </source>
</evidence>
<dbReference type="PROSITE" id="PS00028">
    <property type="entry name" value="ZINC_FINGER_C2H2_1"/>
    <property type="match status" value="23"/>
</dbReference>
<comment type="similarity">
    <text evidence="3">Belongs to the krueppel C2H2-type zinc-finger protein family.</text>
</comment>
<feature type="compositionally biased region" description="Polar residues" evidence="15">
    <location>
        <begin position="548"/>
        <end position="557"/>
    </location>
</feature>
<feature type="region of interest" description="Disordered" evidence="15">
    <location>
        <begin position="1"/>
        <end position="39"/>
    </location>
</feature>
<dbReference type="FunFam" id="3.30.160.60:FF:002343">
    <property type="entry name" value="Zinc finger protein 33A"/>
    <property type="match status" value="4"/>
</dbReference>
<dbReference type="SMART" id="SM00355">
    <property type="entry name" value="ZnF_C2H2"/>
    <property type="match status" value="24"/>
</dbReference>
<keyword evidence="9" id="KW-0832">Ubl conjugation</keyword>
<evidence type="ECO:0000256" key="5">
    <source>
        <dbReference type="ARBA" id="ARBA00022723"/>
    </source>
</evidence>
<feature type="domain" description="C2H2-type" evidence="16">
    <location>
        <begin position="1050"/>
        <end position="1077"/>
    </location>
</feature>
<evidence type="ECO:0000313" key="17">
    <source>
        <dbReference type="EMBL" id="KAJ8024366.1"/>
    </source>
</evidence>
<evidence type="ECO:0000256" key="2">
    <source>
        <dbReference type="ARBA" id="ARBA00004123"/>
    </source>
</evidence>
<name>A0A9Q1BE24_HOLLE</name>
<dbReference type="FunFam" id="3.30.160.60:FF:002005">
    <property type="entry name" value="Zinc finger protein 200"/>
    <property type="match status" value="1"/>
</dbReference>
<dbReference type="FunFam" id="3.30.160.60:FF:000247">
    <property type="entry name" value="Zinc finger protein 236"/>
    <property type="match status" value="1"/>
</dbReference>
<feature type="domain" description="C2H2-type" evidence="16">
    <location>
        <begin position="1106"/>
        <end position="1133"/>
    </location>
</feature>
<dbReference type="FunFam" id="3.30.160.60:FF:000358">
    <property type="entry name" value="zinc finger protein 24"/>
    <property type="match status" value="1"/>
</dbReference>
<feature type="domain" description="C2H2-type" evidence="16">
    <location>
        <begin position="939"/>
        <end position="966"/>
    </location>
</feature>
<feature type="domain" description="C2H2-type" evidence="16">
    <location>
        <begin position="494"/>
        <end position="521"/>
    </location>
</feature>
<evidence type="ECO:0000256" key="13">
    <source>
        <dbReference type="ARBA" id="ARBA00023242"/>
    </source>
</evidence>
<dbReference type="GO" id="GO:0008270">
    <property type="term" value="F:zinc ion binding"/>
    <property type="evidence" value="ECO:0007669"/>
    <property type="project" value="UniProtKB-KW"/>
</dbReference>
<evidence type="ECO:0000256" key="15">
    <source>
        <dbReference type="SAM" id="MobiDB-lite"/>
    </source>
</evidence>
<feature type="domain" description="C2H2-type" evidence="16">
    <location>
        <begin position="332"/>
        <end position="359"/>
    </location>
</feature>
<dbReference type="InterPro" id="IPR013087">
    <property type="entry name" value="Znf_C2H2_type"/>
</dbReference>
<dbReference type="PANTHER" id="PTHR47772:SF12">
    <property type="entry name" value="RB-ASSOCIATED KRAB ZINC FINGER-RELATED"/>
    <property type="match status" value="1"/>
</dbReference>
<feature type="domain" description="C2H2-type" evidence="16">
    <location>
        <begin position="1246"/>
        <end position="1273"/>
    </location>
</feature>
<feature type="domain" description="C2H2-type" evidence="16">
    <location>
        <begin position="276"/>
        <end position="303"/>
    </location>
</feature>
<feature type="domain" description="C2H2-type" evidence="16">
    <location>
        <begin position="710"/>
        <end position="737"/>
    </location>
</feature>
<keyword evidence="10" id="KW-0805">Transcription regulation</keyword>
<dbReference type="PROSITE" id="PS50157">
    <property type="entry name" value="ZINC_FINGER_C2H2_2"/>
    <property type="match status" value="23"/>
</dbReference>
<feature type="region of interest" description="Disordered" evidence="15">
    <location>
        <begin position="548"/>
        <end position="582"/>
    </location>
</feature>
<feature type="domain" description="C2H2-type" evidence="16">
    <location>
        <begin position="304"/>
        <end position="331"/>
    </location>
</feature>
<dbReference type="InterPro" id="IPR036236">
    <property type="entry name" value="Znf_C2H2_sf"/>
</dbReference>
<comment type="function">
    <text evidence="1">May be involved in transcriptional regulation.</text>
</comment>
<evidence type="ECO:0000256" key="3">
    <source>
        <dbReference type="ARBA" id="ARBA00006991"/>
    </source>
</evidence>
<evidence type="ECO:0000256" key="10">
    <source>
        <dbReference type="ARBA" id="ARBA00023015"/>
    </source>
</evidence>
<keyword evidence="5" id="KW-0479">Metal-binding</keyword>
<accession>A0A9Q1BE24</accession>
<feature type="domain" description="C2H2-type" evidence="16">
    <location>
        <begin position="1022"/>
        <end position="1049"/>
    </location>
</feature>
<keyword evidence="4" id="KW-1017">Isopeptide bond</keyword>
<keyword evidence="8" id="KW-0862">Zinc</keyword>
<evidence type="ECO:0000313" key="18">
    <source>
        <dbReference type="Proteomes" id="UP001152320"/>
    </source>
</evidence>
<keyword evidence="11" id="KW-0238">DNA-binding</keyword>
<keyword evidence="7 14" id="KW-0863">Zinc-finger</keyword>
<feature type="compositionally biased region" description="Basic and acidic residues" evidence="15">
    <location>
        <begin position="779"/>
        <end position="806"/>
    </location>
</feature>
<dbReference type="PANTHER" id="PTHR47772">
    <property type="entry name" value="ZINC FINGER PROTEIN 200"/>
    <property type="match status" value="1"/>
</dbReference>
<evidence type="ECO:0000256" key="8">
    <source>
        <dbReference type="ARBA" id="ARBA00022833"/>
    </source>
</evidence>
<evidence type="ECO:0000256" key="14">
    <source>
        <dbReference type="PROSITE-ProRule" id="PRU00042"/>
    </source>
</evidence>
<dbReference type="Proteomes" id="UP001152320">
    <property type="component" value="Chromosome 18"/>
</dbReference>
<evidence type="ECO:0000256" key="6">
    <source>
        <dbReference type="ARBA" id="ARBA00022737"/>
    </source>
</evidence>
<feature type="domain" description="C2H2-type" evidence="16">
    <location>
        <begin position="1274"/>
        <end position="1301"/>
    </location>
</feature>
<dbReference type="Gene3D" id="3.30.160.60">
    <property type="entry name" value="Classic Zinc Finger"/>
    <property type="match status" value="19"/>
</dbReference>
<comment type="caution">
    <text evidence="17">The sequence shown here is derived from an EMBL/GenBank/DDBJ whole genome shotgun (WGS) entry which is preliminary data.</text>
</comment>
<dbReference type="FunFam" id="3.30.160.60:FF:000100">
    <property type="entry name" value="Zinc finger 45-like"/>
    <property type="match status" value="1"/>
</dbReference>
<dbReference type="SUPFAM" id="SSF57667">
    <property type="entry name" value="beta-beta-alpha zinc fingers"/>
    <property type="match status" value="14"/>
</dbReference>
<dbReference type="EMBL" id="JAIZAY010000018">
    <property type="protein sequence ID" value="KAJ8024366.1"/>
    <property type="molecule type" value="Genomic_DNA"/>
</dbReference>
<feature type="domain" description="C2H2-type" evidence="16">
    <location>
        <begin position="682"/>
        <end position="709"/>
    </location>
</feature>
<sequence>MEHHYGYPTSVSQFHSQRGMASSEHSQHKTRNQQSVTTGRDCETLEPLVLYSQNKMAINRAFVVYERCLDILFHCISCKRCDGPTQNIAKFFDSDSLFVKLYCSSGHQLLHWSSRSSEGIHIQRSSVDLARVQRVNSVKGNDKKAPNDDTSGDLSCDDRRNVNNCAEPNRGYSGTQGALNEPILVKIEEDEEFPSSCSQGDKQASPQAAHIVHGCDPFAKGSISYDQAQALHHDLHTIDSENHVLHEELATGLNKQIEDDNGQQPITFTERIRTPTTCRFCCKVFPHASDLESHERTHTGERPYECRYCSKGFIHWSHVKSHEFTHTGFRAFACCFCGKRFPLSTQCRAHERTHIIEPQSVDTSIIPSSSDSGALVKTNTREETQAQNVENVTDTASPQEARHVQSLDHIMAGSTDSNQTQTLHEEVHMIDSENHNINLTPRLSGPIEDDSAPEPIAFTERIRTATTCRFCCKVFPHASDLESHERTHTGERPYECRYCSKGFIHWSHVKSHEFTHTGFRAYACCFCGKRFPLSTQCRAHERTHVIQSQLDEASSDTSTREETEVHDVDHATDTGQYMSDSERLRNSKDASLDIQSIPTKHKAASNSKFNPTDVPFVPTVIQPNILCCQFCGKQLSSMECRKLHERIHTGEKPYKCSYCYKMFADKSVCKIHERIHTGDRPYTCRFCGRKFSQSSHCRGHERTHTGEMPYKCQYCGQSFRYKTSQRNHEKLHVSDTMPSCRVCQRIFRNEKDCRSHEYKHHSLLINKENAASSSGPIEARIREDDSHSDEMDQRQEAGMESNEEKTLSGSVSLDDTAGKETFVEGVSQMGDDPKKTDVVTITGEVSDSESSALVPADTTILPSENCSPPQICCSEEHKNKMMDPVEQNDDCSCPDKMVCSHNVDETKLTTVSSSGSQSKDLGTVSMSQDMSEEKSDKLWLCKYCPKQLPSSSVLKKHELMHRSLKTFMCQYCPKLFAQLHNCKMHERTHLGEKPWSCTYCGRKFADKLCCKKHEYLHMEKPFKCRFCQKSYTAHSKLLAHDRIHTGTSSHSCQFCGKLFPDHSHCKNHERTHTGEKPFKCAQCDKNFSNRSALNKHESIHTVGTPFKCSFCEKCFKNRTAVRKHELTHTMSAKFKCCYCQKAFKLKQSLQAHERCHTGEKPFPCRHCDRRFSGLTARSAHERIHTGELPYKCEYCNRLFRHSNSLTRHIRNHTGEKPYECSHCGRKFKDLKQKKVHERTHTGERPFVCLFCDKSFTDSSTMMKHERIHTGERPYKCTYCDEKFIYSTTRKKHEQIHHPEEVTVSVTE</sequence>
<feature type="domain" description="C2H2-type" evidence="16">
    <location>
        <begin position="654"/>
        <end position="681"/>
    </location>
</feature>
<keyword evidence="18" id="KW-1185">Reference proteome</keyword>
<feature type="region of interest" description="Disordered" evidence="15">
    <location>
        <begin position="767"/>
        <end position="817"/>
    </location>
</feature>
<evidence type="ECO:0000256" key="1">
    <source>
        <dbReference type="ARBA" id="ARBA00003767"/>
    </source>
</evidence>
<dbReference type="FunFam" id="3.30.160.60:FF:000446">
    <property type="entry name" value="Zinc finger protein"/>
    <property type="match status" value="4"/>
</dbReference>
<feature type="compositionally biased region" description="Basic and acidic residues" evidence="15">
    <location>
        <begin position="558"/>
        <end position="572"/>
    </location>
</feature>
<keyword evidence="13" id="KW-0539">Nucleus</keyword>
<keyword evidence="12" id="KW-0804">Transcription</keyword>
<organism evidence="17 18">
    <name type="scientific">Holothuria leucospilota</name>
    <name type="common">Black long sea cucumber</name>
    <name type="synonym">Mertensiothuria leucospilota</name>
    <dbReference type="NCBI Taxonomy" id="206669"/>
    <lineage>
        <taxon>Eukaryota</taxon>
        <taxon>Metazoa</taxon>
        <taxon>Echinodermata</taxon>
        <taxon>Eleutherozoa</taxon>
        <taxon>Echinozoa</taxon>
        <taxon>Holothuroidea</taxon>
        <taxon>Aspidochirotacea</taxon>
        <taxon>Aspidochirotida</taxon>
        <taxon>Holothuriidae</taxon>
        <taxon>Holothuria</taxon>
    </lineage>
</organism>
<protein>
    <recommendedName>
        <fullName evidence="16">C2H2-type domain-containing protein</fullName>
    </recommendedName>
</protein>
<feature type="domain" description="C2H2-type" evidence="16">
    <location>
        <begin position="1134"/>
        <end position="1161"/>
    </location>
</feature>
<evidence type="ECO:0000256" key="11">
    <source>
        <dbReference type="ARBA" id="ARBA00023125"/>
    </source>
</evidence>
<reference evidence="17" key="1">
    <citation type="submission" date="2021-10" db="EMBL/GenBank/DDBJ databases">
        <title>Tropical sea cucumber genome reveals ecological adaptation and Cuvierian tubules defense mechanism.</title>
        <authorList>
            <person name="Chen T."/>
        </authorList>
    </citation>
    <scope>NUCLEOTIDE SEQUENCE</scope>
    <source>
        <strain evidence="17">Nanhai2018</strain>
        <tissue evidence="17">Muscle</tissue>
    </source>
</reference>
<proteinExistence type="inferred from homology"/>
<feature type="compositionally biased region" description="Polar residues" evidence="15">
    <location>
        <begin position="9"/>
        <end position="24"/>
    </location>
</feature>
<dbReference type="Pfam" id="PF00096">
    <property type="entry name" value="zf-C2H2"/>
    <property type="match status" value="3"/>
</dbReference>
<gene>
    <name evidence="17" type="ORF">HOLleu_34264</name>
</gene>
<dbReference type="GO" id="GO:0005634">
    <property type="term" value="C:nucleus"/>
    <property type="evidence" value="ECO:0007669"/>
    <property type="project" value="UniProtKB-SubCell"/>
</dbReference>
<feature type="domain" description="C2H2-type" evidence="16">
    <location>
        <begin position="1218"/>
        <end position="1245"/>
    </location>
</feature>